<reference evidence="5" key="1">
    <citation type="submission" date="2009-12" db="EMBL/GenBank/DDBJ databases">
        <title>Complete sequence of Treponema azotonutricium strain ZAS-9.</title>
        <authorList>
            <person name="Tetu S.G."/>
            <person name="Matson E."/>
            <person name="Ren Q."/>
            <person name="Seshadri R."/>
            <person name="Elbourne L."/>
            <person name="Hassan K.A."/>
            <person name="Durkin A."/>
            <person name="Radune D."/>
            <person name="Mohamoud Y."/>
            <person name="Shay R."/>
            <person name="Jin S."/>
            <person name="Zhang X."/>
            <person name="Lucey K."/>
            <person name="Ballor N.R."/>
            <person name="Ottesen E."/>
            <person name="Rosenthal R."/>
            <person name="Allen A."/>
            <person name="Leadbetter J.R."/>
            <person name="Paulsen I.T."/>
        </authorList>
    </citation>
    <scope>NUCLEOTIDE SEQUENCE [LARGE SCALE GENOMIC DNA]</scope>
    <source>
        <strain evidence="5">ATCC BAA-888 / DSM 13862 / ZAS-9</strain>
    </source>
</reference>
<dbReference type="Proteomes" id="UP000009222">
    <property type="component" value="Chromosome"/>
</dbReference>
<keyword evidence="5" id="KW-1185">Reference proteome</keyword>
<dbReference type="KEGG" id="taz:TREAZ_3308"/>
<dbReference type="OrthoDB" id="9804504at2"/>
<dbReference type="HOGENOM" id="CLU_1593818_0_0_12"/>
<evidence type="ECO:0000313" key="5">
    <source>
        <dbReference type="Proteomes" id="UP000009222"/>
    </source>
</evidence>
<dbReference type="STRING" id="545695.TREAZ_3308"/>
<gene>
    <name evidence="4" type="ordered locus">TREAZ_3308</name>
</gene>
<dbReference type="GO" id="GO:0003746">
    <property type="term" value="F:translation elongation factor activity"/>
    <property type="evidence" value="ECO:0007669"/>
    <property type="project" value="UniProtKB-KW"/>
</dbReference>
<dbReference type="PANTHER" id="PTHR43721:SF22">
    <property type="entry name" value="ELONGATION FACTOR TU, MITOCHONDRIAL"/>
    <property type="match status" value="1"/>
</dbReference>
<dbReference type="InterPro" id="IPR050055">
    <property type="entry name" value="EF-Tu_GTPase"/>
</dbReference>
<keyword evidence="1" id="KW-0547">Nucleotide-binding</keyword>
<dbReference type="EMBL" id="CP001841">
    <property type="protein sequence ID" value="AEF81679.1"/>
    <property type="molecule type" value="Genomic_DNA"/>
</dbReference>
<dbReference type="InterPro" id="IPR004161">
    <property type="entry name" value="EFTu-like_2"/>
</dbReference>
<dbReference type="GO" id="GO:0005525">
    <property type="term" value="F:GTP binding"/>
    <property type="evidence" value="ECO:0007669"/>
    <property type="project" value="UniProtKB-KW"/>
</dbReference>
<dbReference type="Pfam" id="PF03144">
    <property type="entry name" value="GTP_EFTU_D2"/>
    <property type="match status" value="1"/>
</dbReference>
<organism evidence="4 5">
    <name type="scientific">Leadbettera azotonutricia (strain ATCC BAA-888 / DSM 13862 / ZAS-9)</name>
    <name type="common">Treponema azotonutricium</name>
    <dbReference type="NCBI Taxonomy" id="545695"/>
    <lineage>
        <taxon>Bacteria</taxon>
        <taxon>Pseudomonadati</taxon>
        <taxon>Spirochaetota</taxon>
        <taxon>Spirochaetia</taxon>
        <taxon>Spirochaetales</taxon>
        <taxon>Breznakiellaceae</taxon>
        <taxon>Leadbettera</taxon>
    </lineage>
</organism>
<evidence type="ECO:0000259" key="3">
    <source>
        <dbReference type="Pfam" id="PF03144"/>
    </source>
</evidence>
<evidence type="ECO:0000256" key="1">
    <source>
        <dbReference type="ARBA" id="ARBA00023134"/>
    </source>
</evidence>
<evidence type="ECO:0000313" key="4">
    <source>
        <dbReference type="EMBL" id="AEF81679.1"/>
    </source>
</evidence>
<reference evidence="4 5" key="2">
    <citation type="journal article" date="2011" name="ISME J.">
        <title>RNA-seq reveals cooperative metabolic interactions between two termite-gut spirochete species in co-culture.</title>
        <authorList>
            <person name="Rosenthal A.Z."/>
            <person name="Matson E.G."/>
            <person name="Eldar A."/>
            <person name="Leadbetter J.R."/>
        </authorList>
    </citation>
    <scope>NUCLEOTIDE SEQUENCE [LARGE SCALE GENOMIC DNA]</scope>
    <source>
        <strain evidence="5">ATCC BAA-888 / DSM 13862 / ZAS-9</strain>
    </source>
</reference>
<feature type="domain" description="Translation elongation factor EFTu-like" evidence="3">
    <location>
        <begin position="50"/>
        <end position="119"/>
    </location>
</feature>
<dbReference type="InterPro" id="IPR009000">
    <property type="entry name" value="Transl_B-barrel_sf"/>
</dbReference>
<keyword evidence="4" id="KW-0648">Protein biosynthesis</keyword>
<keyword evidence="1" id="KW-0342">GTP-binding</keyword>
<proteinExistence type="predicted"/>
<keyword evidence="4" id="KW-0251">Elongation factor</keyword>
<dbReference type="RefSeq" id="WP_015712257.1">
    <property type="nucleotide sequence ID" value="NC_015577.1"/>
</dbReference>
<evidence type="ECO:0000256" key="2">
    <source>
        <dbReference type="SAM" id="MobiDB-lite"/>
    </source>
</evidence>
<dbReference type="InParanoid" id="F5Y8K8"/>
<dbReference type="eggNOG" id="COG0050">
    <property type="taxonomic scope" value="Bacteria"/>
</dbReference>
<dbReference type="SUPFAM" id="SSF50447">
    <property type="entry name" value="Translation proteins"/>
    <property type="match status" value="1"/>
</dbReference>
<feature type="region of interest" description="Disordered" evidence="2">
    <location>
        <begin position="1"/>
        <end position="20"/>
    </location>
</feature>
<dbReference type="Gene3D" id="2.40.30.10">
    <property type="entry name" value="Translation factors"/>
    <property type="match status" value="1"/>
</dbReference>
<dbReference type="AlphaFoldDB" id="F5Y8K8"/>
<dbReference type="PANTHER" id="PTHR43721">
    <property type="entry name" value="ELONGATION FACTOR TU-RELATED"/>
    <property type="match status" value="1"/>
</dbReference>
<name>F5Y8K8_LEAAZ</name>
<accession>F5Y8K8</accession>
<sequence length="167" mass="16999">MGLFGKKKAPDKGNAAAVNAKAAPSSAVRAQGDFPNTLTVDDVYSITGRGCVVTGQISAGLFTTGDQVNILRVNGSTAAAEIGGIESPRKRVNAAYKGDSVGILLMDITKSDIGPGDLIYRSEAPAAQEAAAEQKRICTSCGAVVALVPGKQGVCEFCGTPVVEGEL</sequence>
<protein>
    <submittedName>
        <fullName evidence="4">Translation elongation factor Tu</fullName>
    </submittedName>
</protein>